<accession>A0AC61SAR7</accession>
<protein>
    <submittedName>
        <fullName evidence="1">DUF134 domain-containing protein</fullName>
    </submittedName>
</protein>
<gene>
    <name evidence="1" type="ORF">C5S46_03870</name>
</gene>
<comment type="caution">
    <text evidence="1">The sequence shown here is derived from an EMBL/GenBank/DDBJ whole genome shotgun (WGS) entry which is preliminary data.</text>
</comment>
<organism evidence="1 2">
    <name type="scientific">Candidatus Methanomarinus sp</name>
    <dbReference type="NCBI Taxonomy" id="3386244"/>
    <lineage>
        <taxon>Archaea</taxon>
        <taxon>Methanobacteriati</taxon>
        <taxon>Methanobacteriota</taxon>
        <taxon>Stenosarchaea group</taxon>
        <taxon>Methanomicrobia</taxon>
        <taxon>Methanosarcinales</taxon>
        <taxon>ANME-2 cluster</taxon>
        <taxon>Candidatus Methanocomedenaceae</taxon>
        <taxon>Candidatus Methanomarinus</taxon>
    </lineage>
</organism>
<sequence>MKNTGKLSRFITYPITYELDYYTTTARFKLFVNIYSFVPRPRQHRYIHSSFSFNYFKPCSTCLQDTGEVVLKMEEMESIRLKDYLGMNQQDGADHMKVSQPTFHRILIEARKKIGCALVCGKAIRIHGGTYEMGMNPLRKFQCSDCQHIWEVMHGTGRPRDCPMCKSMNLHRVKDENEYTRTGYGRHGKHQQSI</sequence>
<name>A0AC61SAR7_9EURY</name>
<proteinExistence type="predicted"/>
<dbReference type="Proteomes" id="UP000315423">
    <property type="component" value="Unassembled WGS sequence"/>
</dbReference>
<evidence type="ECO:0000313" key="2">
    <source>
        <dbReference type="Proteomes" id="UP000315423"/>
    </source>
</evidence>
<evidence type="ECO:0000313" key="1">
    <source>
        <dbReference type="EMBL" id="TKY91812.1"/>
    </source>
</evidence>
<dbReference type="EMBL" id="QYBA01000126">
    <property type="protein sequence ID" value="TKY91812.1"/>
    <property type="molecule type" value="Genomic_DNA"/>
</dbReference>
<reference evidence="1" key="1">
    <citation type="submission" date="2018-09" db="EMBL/GenBank/DDBJ databases">
        <title>A genomic encyclopedia of anaerobic methanotrophic archaea.</title>
        <authorList>
            <person name="Skennerton C.T."/>
            <person name="Chadwick G.L."/>
            <person name="Laso-Perez R."/>
            <person name="Leu A.O."/>
            <person name="Speth D.R."/>
            <person name="Yu H."/>
            <person name="Morgan-Lang C."/>
            <person name="Hatzenpichler R."/>
            <person name="Goudeau D."/>
            <person name="Malmstrom R."/>
            <person name="Woyke T."/>
            <person name="Hallam S."/>
            <person name="Tyson G.W."/>
            <person name="Wegener G."/>
            <person name="Boetius A."/>
            <person name="Orphan V.J."/>
        </authorList>
    </citation>
    <scope>NUCLEOTIDE SEQUENCE</scope>
    <source>
        <strain evidence="1">CONS3730D10UFb2</strain>
    </source>
</reference>